<evidence type="ECO:0000313" key="2">
    <source>
        <dbReference type="EMBL" id="WUP51842.1"/>
    </source>
</evidence>
<accession>A0ABZ1SD19</accession>
<dbReference type="Proteomes" id="UP001432190">
    <property type="component" value="Chromosome"/>
</dbReference>
<reference evidence="2" key="1">
    <citation type="submission" date="2022-10" db="EMBL/GenBank/DDBJ databases">
        <title>The complete genomes of actinobacterial strains from the NBC collection.</title>
        <authorList>
            <person name="Joergensen T.S."/>
            <person name="Alvarez Arevalo M."/>
            <person name="Sterndorff E.B."/>
            <person name="Faurdal D."/>
            <person name="Vuksanovic O."/>
            <person name="Mourched A.-S."/>
            <person name="Charusanti P."/>
            <person name="Shaw S."/>
            <person name="Blin K."/>
            <person name="Weber T."/>
        </authorList>
    </citation>
    <scope>NUCLEOTIDE SEQUENCE</scope>
    <source>
        <strain evidence="2">NBC_00256</strain>
    </source>
</reference>
<feature type="transmembrane region" description="Helical" evidence="1">
    <location>
        <begin position="128"/>
        <end position="146"/>
    </location>
</feature>
<keyword evidence="3" id="KW-1185">Reference proteome</keyword>
<keyword evidence="1" id="KW-0472">Membrane</keyword>
<feature type="transmembrane region" description="Helical" evidence="1">
    <location>
        <begin position="12"/>
        <end position="43"/>
    </location>
</feature>
<organism evidence="2 3">
    <name type="scientific">Micromonospora globbae</name>
    <dbReference type="NCBI Taxonomy" id="1894969"/>
    <lineage>
        <taxon>Bacteria</taxon>
        <taxon>Bacillati</taxon>
        <taxon>Actinomycetota</taxon>
        <taxon>Actinomycetes</taxon>
        <taxon>Micromonosporales</taxon>
        <taxon>Micromonosporaceae</taxon>
        <taxon>Micromonospora</taxon>
    </lineage>
</organism>
<evidence type="ECO:0000256" key="1">
    <source>
        <dbReference type="SAM" id="Phobius"/>
    </source>
</evidence>
<proteinExistence type="predicted"/>
<protein>
    <submittedName>
        <fullName evidence="2">Uncharacterized protein</fullName>
    </submittedName>
</protein>
<keyword evidence="1" id="KW-0812">Transmembrane</keyword>
<name>A0ABZ1SD19_9ACTN</name>
<dbReference type="RefSeq" id="WP_328852966.1">
    <property type="nucleotide sequence ID" value="NZ_CP108084.1"/>
</dbReference>
<evidence type="ECO:0000313" key="3">
    <source>
        <dbReference type="Proteomes" id="UP001432190"/>
    </source>
</evidence>
<feature type="transmembrane region" description="Helical" evidence="1">
    <location>
        <begin position="64"/>
        <end position="93"/>
    </location>
</feature>
<sequence length="542" mass="59298">MTTIELRRVTAVGLLVALTVALTAITWYGLLAGAIWGLVLLCAGHACSVRRRLGLDHVRDGADLRYHLCALGVLYLVPIGVATTFYCLLAAWVESFGGTASTDRLIALQRAFEETSSFFSDNLKLSESVVLGVLVGVHLLTCLLLARGTRHRRPDAGHGWRFRTAHGLHRGTEFYTRYSGPAAAGLATLASFSLFGMHLGVPADDLRLRLKVAQQGYADVTAKVEADLSTRVTSGLYTKVLATFPPSYRDALSEQTTIADLADTVRAHAEETRRRYAVGVPAVDAAVREETARRTRLGALDGDLRVESTGRRDLPGDVTPEQIEASRRALADRPGGGGIDLVADGRRKVTLHLEKVVSERILALTRPLTEAVPIMEPLLQAFADAADQVLQDRIGRAYDRLVGVAVRSPQDLDAAVAREAAVIVDQTDVRRSVADATPRAERLAERHRQTLASLRNGPTLIDRKVTETLKARRPPQARPGRPGPLPELRLPELLVPELPPLPRYYPPDLGGYQRPPYTYRPAPRIAPPPPRPVRPVPRIFVW</sequence>
<gene>
    <name evidence="2" type="ORF">OG994_10155</name>
</gene>
<dbReference type="EMBL" id="CP108084">
    <property type="protein sequence ID" value="WUP51842.1"/>
    <property type="molecule type" value="Genomic_DNA"/>
</dbReference>
<keyword evidence="1" id="KW-1133">Transmembrane helix</keyword>